<proteinExistence type="predicted"/>
<accession>A0ABM5QLD1</accession>
<feature type="transmembrane region" description="Helical" evidence="1">
    <location>
        <begin position="6"/>
        <end position="24"/>
    </location>
</feature>
<keyword evidence="1" id="KW-0472">Membrane</keyword>
<evidence type="ECO:0000256" key="1">
    <source>
        <dbReference type="SAM" id="Phobius"/>
    </source>
</evidence>
<dbReference type="Proteomes" id="UP000028504">
    <property type="component" value="Chromosome"/>
</dbReference>
<dbReference type="InterPro" id="IPR019662">
    <property type="entry name" value="DUF2516"/>
</dbReference>
<dbReference type="EMBL" id="CP008944">
    <property type="protein sequence ID" value="AIG63579.1"/>
    <property type="molecule type" value="Genomic_DNA"/>
</dbReference>
<name>A0ABM5QLD1_9CORY</name>
<sequence length="89" mass="10039">MAYFQWGLFMLVGVFGLIGAGFATTTREDAFTAADRQQKWVWVGLLLLSAFLVIVNMPFLSWIGIVIIGLYWWDVRPQLNDLIKGAGGW</sequence>
<gene>
    <name evidence="2" type="ORF">CATYP_01540</name>
</gene>
<protein>
    <recommendedName>
        <fullName evidence="4">Secreted protein</fullName>
    </recommendedName>
</protein>
<dbReference type="Pfam" id="PF10724">
    <property type="entry name" value="DUF2516"/>
    <property type="match status" value="1"/>
</dbReference>
<keyword evidence="1" id="KW-1133">Transmembrane helix</keyword>
<feature type="transmembrane region" description="Helical" evidence="1">
    <location>
        <begin position="45"/>
        <end position="73"/>
    </location>
</feature>
<keyword evidence="3" id="KW-1185">Reference proteome</keyword>
<evidence type="ECO:0000313" key="3">
    <source>
        <dbReference type="Proteomes" id="UP000028504"/>
    </source>
</evidence>
<keyword evidence="1" id="KW-0812">Transmembrane</keyword>
<evidence type="ECO:0000313" key="2">
    <source>
        <dbReference type="EMBL" id="AIG63579.1"/>
    </source>
</evidence>
<evidence type="ECO:0008006" key="4">
    <source>
        <dbReference type="Google" id="ProtNLM"/>
    </source>
</evidence>
<organism evidence="2 3">
    <name type="scientific">Corynebacterium atypicum</name>
    <dbReference type="NCBI Taxonomy" id="191610"/>
    <lineage>
        <taxon>Bacteria</taxon>
        <taxon>Bacillati</taxon>
        <taxon>Actinomycetota</taxon>
        <taxon>Actinomycetes</taxon>
        <taxon>Mycobacteriales</taxon>
        <taxon>Corynebacteriaceae</taxon>
        <taxon>Corynebacterium</taxon>
    </lineage>
</organism>
<reference evidence="2 3" key="1">
    <citation type="submission" date="2014-07" db="EMBL/GenBank/DDBJ databases">
        <title>Complete genome sequence of Corynebacterium atypicum DSM 44849: identifiction of the mycolic acid biosynthesis genes.</title>
        <authorList>
            <person name="Tippelt A."/>
            <person name="Mollmann S."/>
            <person name="Albersmeier A."/>
            <person name="Jaenicke S."/>
            <person name="Ruckert C."/>
            <person name="Tauch A."/>
        </authorList>
    </citation>
    <scope>NUCLEOTIDE SEQUENCE [LARGE SCALE GENOMIC DNA]</scope>
    <source>
        <strain evidence="2 3">R2070</strain>
    </source>
</reference>